<evidence type="ECO:0000256" key="1">
    <source>
        <dbReference type="SAM" id="MobiDB-lite"/>
    </source>
</evidence>
<name>A0A5F8AKN2_MACMU</name>
<dbReference type="VEuPathDB" id="HostDB:ENSMMUG00000054235"/>
<reference evidence="3" key="1">
    <citation type="journal article" date="2007" name="Science">
        <title>Evolutionary and biomedical insights from the rhesus macaque genome.</title>
        <authorList>
            <person name="Gibbs R.A."/>
            <person name="Rogers J."/>
            <person name="Katze M.G."/>
            <person name="Bumgarner R."/>
            <person name="Weinstock G.M."/>
            <person name="Mardis E.R."/>
            <person name="Remington K.A."/>
            <person name="Strausberg R.L."/>
            <person name="Venter J.C."/>
            <person name="Wilson R.K."/>
            <person name="Batzer M.A."/>
            <person name="Bustamante C.D."/>
            <person name="Eichler E.E."/>
            <person name="Hahn M.W."/>
            <person name="Hardison R.C."/>
            <person name="Makova K.D."/>
            <person name="Miller W."/>
            <person name="Milosavljevic A."/>
            <person name="Palermo R.E."/>
            <person name="Siepel A."/>
            <person name="Sikela J.M."/>
            <person name="Attaway T."/>
            <person name="Bell S."/>
            <person name="Bernard K.E."/>
            <person name="Buhay C.J."/>
            <person name="Chandrabose M.N."/>
            <person name="Dao M."/>
            <person name="Davis C."/>
            <person name="Delehaunty K.D."/>
            <person name="Ding Y."/>
            <person name="Dinh H.H."/>
            <person name="Dugan-Rocha S."/>
            <person name="Fulton L.A."/>
            <person name="Gabisi R.A."/>
            <person name="Garner T.T."/>
            <person name="Godfrey J."/>
            <person name="Hawes A.C."/>
            <person name="Hernandez J."/>
            <person name="Hines S."/>
            <person name="Holder M."/>
            <person name="Hume J."/>
            <person name="Jhangiani S.N."/>
            <person name="Joshi V."/>
            <person name="Khan Z.M."/>
            <person name="Kirkness E.F."/>
            <person name="Cree A."/>
            <person name="Fowler R.G."/>
            <person name="Lee S."/>
            <person name="Lewis L.R."/>
            <person name="Li Z."/>
            <person name="Liu Y.-S."/>
            <person name="Moore S.M."/>
            <person name="Muzny D."/>
            <person name="Nazareth L.V."/>
            <person name="Ngo D.N."/>
            <person name="Okwuonu G.O."/>
            <person name="Pai G."/>
            <person name="Parker D."/>
            <person name="Paul H.A."/>
            <person name="Pfannkoch C."/>
            <person name="Pohl C.S."/>
            <person name="Rogers Y.-H.C."/>
            <person name="Ruiz S.J."/>
            <person name="Sabo A."/>
            <person name="Santibanez J."/>
            <person name="Schneider B.W."/>
            <person name="Smith S.M."/>
            <person name="Sodergren E."/>
            <person name="Svatek A.F."/>
            <person name="Utterback T.R."/>
            <person name="Vattathil S."/>
            <person name="Warren W."/>
            <person name="White C.S."/>
            <person name="Chinwalla A.T."/>
            <person name="Feng Y."/>
            <person name="Halpern A.L."/>
            <person name="Hillier L.W."/>
            <person name="Huang X."/>
            <person name="Minx P."/>
            <person name="Nelson J.O."/>
            <person name="Pepin K.H."/>
            <person name="Qin X."/>
            <person name="Sutton G.G."/>
            <person name="Venter E."/>
            <person name="Walenz B.P."/>
            <person name="Wallis J.W."/>
            <person name="Worley K.C."/>
            <person name="Yang S.-P."/>
            <person name="Jones S.M."/>
            <person name="Marra M.A."/>
            <person name="Rocchi M."/>
            <person name="Schein J.E."/>
            <person name="Baertsch R."/>
            <person name="Clarke L."/>
            <person name="Csuros M."/>
            <person name="Glasscock J."/>
            <person name="Harris R.A."/>
            <person name="Havlak P."/>
            <person name="Jackson A.R."/>
            <person name="Jiang H."/>
            <person name="Liu Y."/>
            <person name="Messina D.N."/>
            <person name="Shen Y."/>
            <person name="Song H.X.-Z."/>
            <person name="Wylie T."/>
            <person name="Zhang L."/>
            <person name="Birney E."/>
            <person name="Han K."/>
            <person name="Konkel M.K."/>
            <person name="Lee J."/>
            <person name="Smit A.F.A."/>
            <person name="Ullmer B."/>
            <person name="Wang H."/>
            <person name="Xing J."/>
            <person name="Burhans R."/>
            <person name="Cheng Z."/>
            <person name="Karro J.E."/>
            <person name="Ma J."/>
            <person name="Raney B."/>
            <person name="She X."/>
            <person name="Cox M.J."/>
            <person name="Demuth J.P."/>
            <person name="Dumas L.J."/>
            <person name="Han S.-G."/>
            <person name="Hopkins J."/>
            <person name="Karimpour-Fard A."/>
            <person name="Kim Y.H."/>
            <person name="Pollack J.R."/>
            <person name="Vinar T."/>
            <person name="Addo-Quaye C."/>
            <person name="Degenhardt J."/>
            <person name="Denby A."/>
            <person name="Hubisz M.J."/>
            <person name="Indap A."/>
            <person name="Kosiol C."/>
            <person name="Lahn B.T."/>
            <person name="Lawson H.A."/>
            <person name="Marklein A."/>
            <person name="Nielsen R."/>
            <person name="Vallender E.J."/>
            <person name="Clark A.G."/>
            <person name="Ferguson B."/>
            <person name="Hernandez R.D."/>
            <person name="Hirani K."/>
            <person name="Kehrer-Sawatzki H."/>
            <person name="Kolb J."/>
            <person name="Patil S."/>
            <person name="Pu L.-L."/>
            <person name="Ren Y."/>
            <person name="Smith D.G."/>
            <person name="Wheeler D.A."/>
            <person name="Schenck I."/>
            <person name="Ball E.V."/>
            <person name="Chen R."/>
            <person name="Cooper D.N."/>
            <person name="Giardine B."/>
            <person name="Hsu F."/>
            <person name="Kent W.J."/>
            <person name="Lesk A."/>
            <person name="Nelson D.L."/>
            <person name="O'brien W.E."/>
            <person name="Pruefer K."/>
            <person name="Stenson P.D."/>
            <person name="Wallace J.C."/>
            <person name="Ke H."/>
            <person name="Liu X.-M."/>
            <person name="Wang P."/>
            <person name="Xiang A.P."/>
            <person name="Yang F."/>
            <person name="Barber G.P."/>
            <person name="Haussler D."/>
            <person name="Karolchik D."/>
            <person name="Kern A.D."/>
            <person name="Kuhn R.M."/>
            <person name="Smith K.E."/>
            <person name="Zwieg A.S."/>
        </authorList>
    </citation>
    <scope>NUCLEOTIDE SEQUENCE [LARGE SCALE GENOMIC DNA]</scope>
    <source>
        <strain evidence="3">17573</strain>
    </source>
</reference>
<organism evidence="2 3">
    <name type="scientific">Macaca mulatta</name>
    <name type="common">Rhesus macaque</name>
    <dbReference type="NCBI Taxonomy" id="9544"/>
    <lineage>
        <taxon>Eukaryota</taxon>
        <taxon>Metazoa</taxon>
        <taxon>Chordata</taxon>
        <taxon>Craniata</taxon>
        <taxon>Vertebrata</taxon>
        <taxon>Euteleostomi</taxon>
        <taxon>Mammalia</taxon>
        <taxon>Eutheria</taxon>
        <taxon>Euarchontoglires</taxon>
        <taxon>Primates</taxon>
        <taxon>Haplorrhini</taxon>
        <taxon>Catarrhini</taxon>
        <taxon>Cercopithecidae</taxon>
        <taxon>Cercopithecinae</taxon>
        <taxon>Macaca</taxon>
    </lineage>
</organism>
<sequence length="167" mass="18610">MGAGDGTCCSLCLKHPSSCAWWLMPVISAHREAKVGRSLEPRSLRPAWAMAKPHLYKKSTKISWVWWCMPVVPATWEAEVGVLLPGRLRLQRIEITPLNSSLSNSARPCLKQNKTKQNTPPSPHHMKHSWRGGVGRFFCAPLSTLLPSIWRKATLSGKCLFTVSLPS</sequence>
<dbReference type="Proteomes" id="UP000006718">
    <property type="component" value="Chromosome 20"/>
</dbReference>
<protein>
    <submittedName>
        <fullName evidence="2">Uncharacterized protein</fullName>
    </submittedName>
</protein>
<keyword evidence="3" id="KW-1185">Reference proteome</keyword>
<reference evidence="2" key="2">
    <citation type="submission" date="2019-01" db="EMBL/GenBank/DDBJ databases">
        <authorList>
            <person name="Graves T."/>
            <person name="Eichler E.E."/>
            <person name="Wilson R.K."/>
        </authorList>
    </citation>
    <scope>NUCLEOTIDE SEQUENCE [LARGE SCALE GENOMIC DNA]</scope>
    <source>
        <strain evidence="2">17573</strain>
    </source>
</reference>
<dbReference type="GeneTree" id="ENSGT00940000163244"/>
<evidence type="ECO:0000313" key="2">
    <source>
        <dbReference type="Ensembl" id="ENSMMUP00000077958.1"/>
    </source>
</evidence>
<reference evidence="2" key="3">
    <citation type="submission" date="2025-08" db="UniProtKB">
        <authorList>
            <consortium name="Ensembl"/>
        </authorList>
    </citation>
    <scope>IDENTIFICATION</scope>
    <source>
        <strain evidence="2">17573</strain>
    </source>
</reference>
<dbReference type="Ensembl" id="ENSMMUT00000105805.1">
    <property type="protein sequence ID" value="ENSMMUP00000077958.1"/>
    <property type="gene ID" value="ENSMMUG00000054235.1"/>
</dbReference>
<accession>A0A5F8AKN2</accession>
<evidence type="ECO:0000313" key="3">
    <source>
        <dbReference type="Proteomes" id="UP000006718"/>
    </source>
</evidence>
<dbReference type="InParanoid" id="A0A5F8AKN2"/>
<feature type="region of interest" description="Disordered" evidence="1">
    <location>
        <begin position="103"/>
        <end position="128"/>
    </location>
</feature>
<proteinExistence type="predicted"/>
<reference evidence="2" key="4">
    <citation type="submission" date="2025-09" db="UniProtKB">
        <authorList>
            <consortium name="Ensembl"/>
        </authorList>
    </citation>
    <scope>IDENTIFICATION</scope>
    <source>
        <strain evidence="2">17573</strain>
    </source>
</reference>
<dbReference type="AlphaFoldDB" id="A0A5F8AKN2"/>